<sequence>MVKMDSVVFLIVILVMMVLLMMDGGSEGAPAKSSLQIDKPICPNCEEWSSSDKKCRCLVRYNTYPCPNCADWCREDNSDEFTCNYSCGHVYEHSLTVGPNEVSHSSHFPLCTKDFKPVDKNAKEMCDVIKHCYTDKDKKYDERANTYYLKLIPGHKCIERMPEDFYEGDPPIVTLYQNKMRTKGVWACNPVAKCKRLYEWFQLTCVYLQAPPSPLIKIQDFAGRLVNKYEFAPCPDCAEWCKNDKKFTCDYSCSPADPRSKTLGYPVCTEDFRKIGVIDQSFCDTLKSEHEQQLSHCKDRKDCAYYKMIEMSSTPQHFKKHRLEGGGRPLHDIEFEKTLLDWIKDQRAKRSYCRSYCLEILLHNHSKHAVLQMIQKARKIILSLVLKKVMEWSIWV</sequence>
<feature type="chain" id="PRO_5037804402" evidence="1">
    <location>
        <begin position="29"/>
        <end position="396"/>
    </location>
</feature>
<feature type="signal peptide" evidence="1">
    <location>
        <begin position="1"/>
        <end position="28"/>
    </location>
</feature>
<evidence type="ECO:0000313" key="3">
    <source>
        <dbReference type="WBParaSite" id="Minc3s00268g09009"/>
    </source>
</evidence>
<evidence type="ECO:0000256" key="1">
    <source>
        <dbReference type="SAM" id="SignalP"/>
    </source>
</evidence>
<dbReference type="AlphaFoldDB" id="A0A914L4E1"/>
<evidence type="ECO:0000313" key="2">
    <source>
        <dbReference type="Proteomes" id="UP000887563"/>
    </source>
</evidence>
<keyword evidence="1" id="KW-0732">Signal</keyword>
<keyword evidence="2" id="KW-1185">Reference proteome</keyword>
<accession>A0A914L4E1</accession>
<reference evidence="3" key="1">
    <citation type="submission" date="2022-11" db="UniProtKB">
        <authorList>
            <consortium name="WormBaseParasite"/>
        </authorList>
    </citation>
    <scope>IDENTIFICATION</scope>
</reference>
<dbReference type="WBParaSite" id="Minc3s00268g09009">
    <property type="protein sequence ID" value="Minc3s00268g09009"/>
    <property type="gene ID" value="Minc3s00268g09009"/>
</dbReference>
<proteinExistence type="predicted"/>
<protein>
    <submittedName>
        <fullName evidence="3">Uncharacterized protein</fullName>
    </submittedName>
</protein>
<organism evidence="2 3">
    <name type="scientific">Meloidogyne incognita</name>
    <name type="common">Southern root-knot nematode worm</name>
    <name type="synonym">Oxyuris incognita</name>
    <dbReference type="NCBI Taxonomy" id="6306"/>
    <lineage>
        <taxon>Eukaryota</taxon>
        <taxon>Metazoa</taxon>
        <taxon>Ecdysozoa</taxon>
        <taxon>Nematoda</taxon>
        <taxon>Chromadorea</taxon>
        <taxon>Rhabditida</taxon>
        <taxon>Tylenchina</taxon>
        <taxon>Tylenchomorpha</taxon>
        <taxon>Tylenchoidea</taxon>
        <taxon>Meloidogynidae</taxon>
        <taxon>Meloidogyninae</taxon>
        <taxon>Meloidogyne</taxon>
        <taxon>Meloidogyne incognita group</taxon>
    </lineage>
</organism>
<dbReference type="Proteomes" id="UP000887563">
    <property type="component" value="Unplaced"/>
</dbReference>
<name>A0A914L4E1_MELIC</name>